<evidence type="ECO:0000256" key="1">
    <source>
        <dbReference type="SAM" id="Phobius"/>
    </source>
</evidence>
<name>D9SVX2_CLOC7</name>
<feature type="domain" description="Potassium channel" evidence="2">
    <location>
        <begin position="416"/>
        <end position="468"/>
    </location>
</feature>
<dbReference type="RefSeq" id="WP_010073585.1">
    <property type="nucleotide sequence ID" value="NC_014393.1"/>
</dbReference>
<reference evidence="3 4" key="1">
    <citation type="submission" date="2010-08" db="EMBL/GenBank/DDBJ databases">
        <title>Complete sequence of Clostridium cellulovorans 743B.</title>
        <authorList>
            <consortium name="US DOE Joint Genome Institute"/>
            <person name="Lucas S."/>
            <person name="Copeland A."/>
            <person name="Lapidus A."/>
            <person name="Cheng J.-F."/>
            <person name="Bruce D."/>
            <person name="Goodwin L."/>
            <person name="Pitluck S."/>
            <person name="Chertkov O."/>
            <person name="Detter J.C."/>
            <person name="Han C."/>
            <person name="Tapia R."/>
            <person name="Land M."/>
            <person name="Hauser L."/>
            <person name="Chang Y.-J."/>
            <person name="Jeffries C."/>
            <person name="Kyrpides N."/>
            <person name="Ivanova N."/>
            <person name="Mikhailova N."/>
            <person name="Hemme C.L."/>
            <person name="Woyke T."/>
        </authorList>
    </citation>
    <scope>NUCLEOTIDE SEQUENCE [LARGE SCALE GENOMIC DNA]</scope>
    <source>
        <strain evidence="4">ATCC 35296 / DSM 3052 / OCM 3 / 743B</strain>
    </source>
</reference>
<dbReference type="STRING" id="573061.Clocel_3507"/>
<dbReference type="Proteomes" id="UP000002730">
    <property type="component" value="Chromosome"/>
</dbReference>
<dbReference type="eggNOG" id="COG1357">
    <property type="taxonomic scope" value="Bacteria"/>
</dbReference>
<feature type="transmembrane region" description="Helical" evidence="1">
    <location>
        <begin position="445"/>
        <end position="465"/>
    </location>
</feature>
<keyword evidence="1" id="KW-0472">Membrane</keyword>
<dbReference type="OrthoDB" id="268207at2"/>
<dbReference type="SUPFAM" id="SSF81324">
    <property type="entry name" value="Voltage-gated potassium channels"/>
    <property type="match status" value="1"/>
</dbReference>
<evidence type="ECO:0000313" key="4">
    <source>
        <dbReference type="Proteomes" id="UP000002730"/>
    </source>
</evidence>
<dbReference type="HOGENOM" id="CLU_617783_0_0_9"/>
<feature type="transmembrane region" description="Helical" evidence="1">
    <location>
        <begin position="407"/>
        <end position="425"/>
    </location>
</feature>
<keyword evidence="1" id="KW-0812">Transmembrane</keyword>
<proteinExistence type="predicted"/>
<keyword evidence="1" id="KW-1133">Transmembrane helix</keyword>
<sequence>MSEEERVIELETEFDYGYDIFVIPEREITIDFNELSQENIPENAEFIYIVKHGEKKKYKVINTKEKLQEYSSNLINYLDRGLGLLVTCECNNIYGAFHDVIFLEKFKIDYSSEMKITEDMYLNFSFCYFMKNLDLASAQFSYIAINDSIMNRNFYIRFSKCEKLFINNNRFKKKITIKGSDFYNFQIHQCNYEGESLFQEVDIMEDFILDKIKINNTLDFIDCRFEGLSKFNQIEIEKTGELRFSHCSFYRTSEIDFDKIDGKLGIYRTNFADKCYLDYELLDYKKYKPLIDKSDYNKTKSNYFHVAEIYRSNGKIEQYLETFYYFKKYERLERRQKNKLSLGILDFLIEKSTKYYTSWTRTLMSMGFIMMIFFIFYCNFPYLLLYKEVPINSENLFEMLFKMIESSNFDFHLLISKFGNVFYFTMMTFTTVGYGDISPLSFMKAAAGLEGLLGIFFTSSFVVALSRKFLR</sequence>
<protein>
    <submittedName>
        <fullName evidence="3">Ion transport 2 domain protein</fullName>
    </submittedName>
</protein>
<dbReference type="AlphaFoldDB" id="D9SVX2"/>
<evidence type="ECO:0000259" key="2">
    <source>
        <dbReference type="Pfam" id="PF07885"/>
    </source>
</evidence>
<dbReference type="KEGG" id="ccb:Clocel_3507"/>
<gene>
    <name evidence="3" type="ordered locus">Clocel_3507</name>
</gene>
<feature type="transmembrane region" description="Helical" evidence="1">
    <location>
        <begin position="363"/>
        <end position="386"/>
    </location>
</feature>
<keyword evidence="4" id="KW-1185">Reference proteome</keyword>
<dbReference type="EMBL" id="CP002160">
    <property type="protein sequence ID" value="ADL53183.1"/>
    <property type="molecule type" value="Genomic_DNA"/>
</dbReference>
<dbReference type="Gene3D" id="1.10.287.70">
    <property type="match status" value="1"/>
</dbReference>
<dbReference type="InterPro" id="IPR013099">
    <property type="entry name" value="K_chnl_dom"/>
</dbReference>
<evidence type="ECO:0000313" key="3">
    <source>
        <dbReference type="EMBL" id="ADL53183.1"/>
    </source>
</evidence>
<organism evidence="3 4">
    <name type="scientific">Clostridium cellulovorans (strain ATCC 35296 / DSM 3052 / OCM 3 / 743B)</name>
    <dbReference type="NCBI Taxonomy" id="573061"/>
    <lineage>
        <taxon>Bacteria</taxon>
        <taxon>Bacillati</taxon>
        <taxon>Bacillota</taxon>
        <taxon>Clostridia</taxon>
        <taxon>Eubacteriales</taxon>
        <taxon>Clostridiaceae</taxon>
        <taxon>Clostridium</taxon>
    </lineage>
</organism>
<accession>D9SVX2</accession>
<dbReference type="Pfam" id="PF07885">
    <property type="entry name" value="Ion_trans_2"/>
    <property type="match status" value="1"/>
</dbReference>